<dbReference type="Proteomes" id="UP000623958">
    <property type="component" value="Unassembled WGS sequence"/>
</dbReference>
<keyword evidence="6 8" id="KW-0472">Membrane</keyword>
<evidence type="ECO:0000256" key="3">
    <source>
        <dbReference type="ARBA" id="ARBA00022452"/>
    </source>
</evidence>
<dbReference type="InterPro" id="IPR037066">
    <property type="entry name" value="Plug_dom_sf"/>
</dbReference>
<dbReference type="PANTHER" id="PTHR47234:SF1">
    <property type="entry name" value="TONB-DEPENDENT RECEPTOR"/>
    <property type="match status" value="1"/>
</dbReference>
<dbReference type="SUPFAM" id="SSF56935">
    <property type="entry name" value="Porins"/>
    <property type="match status" value="1"/>
</dbReference>
<dbReference type="Pfam" id="PF07715">
    <property type="entry name" value="Plug"/>
    <property type="match status" value="1"/>
</dbReference>
<name>A0A919F7M8_9XANT</name>
<dbReference type="InterPro" id="IPR039426">
    <property type="entry name" value="TonB-dep_rcpt-like"/>
</dbReference>
<keyword evidence="10" id="KW-0732">Signal</keyword>
<evidence type="ECO:0008006" key="15">
    <source>
        <dbReference type="Google" id="ProtNLM"/>
    </source>
</evidence>
<keyword evidence="14" id="KW-1185">Reference proteome</keyword>
<evidence type="ECO:0000256" key="8">
    <source>
        <dbReference type="PROSITE-ProRule" id="PRU01360"/>
    </source>
</evidence>
<evidence type="ECO:0000256" key="7">
    <source>
        <dbReference type="ARBA" id="ARBA00023237"/>
    </source>
</evidence>
<comment type="similarity">
    <text evidence="8 9">Belongs to the TonB-dependent receptor family.</text>
</comment>
<evidence type="ECO:0000256" key="10">
    <source>
        <dbReference type="SAM" id="SignalP"/>
    </source>
</evidence>
<keyword evidence="3 8" id="KW-1134">Transmembrane beta strand</keyword>
<gene>
    <name evidence="13" type="ORF">GCM10009090_18260</name>
</gene>
<comment type="subcellular location">
    <subcellularLocation>
        <location evidence="1 8">Cell outer membrane</location>
        <topology evidence="1 8">Multi-pass membrane protein</topology>
    </subcellularLocation>
</comment>
<dbReference type="Pfam" id="PF00593">
    <property type="entry name" value="TonB_dep_Rec_b-barrel"/>
    <property type="match status" value="1"/>
</dbReference>
<feature type="signal peptide" evidence="10">
    <location>
        <begin position="1"/>
        <end position="25"/>
    </location>
</feature>
<sequence>MKCRSHRLALGVVFAIAVHASAAQAQRGDASGSATDLDAVTVTGSRIKRAEVEGAQPVLAISAEQIQQQGFATVYDALASMNQQGSVEADTQWGSHTPNASPINLRDLGPGRTLLLVNGHRVADYPLPYGGESNFANYSNIPSAAVERIEILTGGASAIYGSDAVAGVINVILKKNYQGDQVRLRGGTSTEGGRNAFDGSWTGGRTGDNWSLTYALQGTRRDPLTGRDRPQMDDQEDMAYSNWTAQNRKYGFNPFTGLSLVDADNSQRLSMPSGTCERFGGEFIDAQRLSYDQNSGVLTNYGSYCGMAHDYQDWLLSSGGENYSGYLYGTWKFSENTEAWATLSVNKSTGYWTYDPPYVYLGPFHDVGSDRSLYAIRQLTRREAGGFEGLANYNKELSWDLSAGLKGVWADRFDWEFSVGRSRYTVDEYIRTVDLQKATDWFLGPQLGTTADGTPIHDVDEDRWYAPLTSAQYGDLVAKSHNAADSWVNQASFTLSGELLQGWAGPIRFATVAELAKQGYRLRPDPCANECYYVDVVDSGGGERLRSSAGLELQVPLLASLTASLAGRYDRYGSYKSYATDLATDIGRQSDTTWSAGLEWRPVDSLLLRSTLATSFRAPDMHYVLGEPSSTSQTVIDQYRCISSGAYLTGTCNDENDDIYYTIDVNRRGTPDLKSEHGRSFTAGFVWDIAQGLSLTADYYKIRLEDMIKDLDRDEILSAEAGCRTGTTTSGGAWTNPGGAEYCNTIVSRVIRDADGRIVGIERGPINLAQAETSGVDVSLKYRLDTAAWGNWQFSLDYNNLISYYEQIYRTDENKNKRDEKVRSKVRASAHWENGGPWDFTVYAKRFGSTRAVNWGTCRRFDDGYQPAAGDDCLVTDSASSHYGESTSHYYGRVGPAWYWNLGGGYRITPRMKVNFYVNNVFNNVGYKHKEAYYGYAFFNTTLFDSIGREIAAEYVFDF</sequence>
<feature type="domain" description="TonB-dependent receptor-like beta-barrel" evidence="11">
    <location>
        <begin position="353"/>
        <end position="921"/>
    </location>
</feature>
<dbReference type="Gene3D" id="2.40.170.20">
    <property type="entry name" value="TonB-dependent receptor, beta-barrel domain"/>
    <property type="match status" value="1"/>
</dbReference>
<feature type="chain" id="PRO_5037846777" description="TonB-dependent receptor" evidence="10">
    <location>
        <begin position="26"/>
        <end position="959"/>
    </location>
</feature>
<keyword evidence="5 9" id="KW-0798">TonB box</keyword>
<dbReference type="AlphaFoldDB" id="A0A919F7M8"/>
<dbReference type="PROSITE" id="PS52016">
    <property type="entry name" value="TONB_DEPENDENT_REC_3"/>
    <property type="match status" value="1"/>
</dbReference>
<evidence type="ECO:0000256" key="1">
    <source>
        <dbReference type="ARBA" id="ARBA00004571"/>
    </source>
</evidence>
<evidence type="ECO:0000256" key="9">
    <source>
        <dbReference type="RuleBase" id="RU003357"/>
    </source>
</evidence>
<evidence type="ECO:0000256" key="4">
    <source>
        <dbReference type="ARBA" id="ARBA00022692"/>
    </source>
</evidence>
<dbReference type="InterPro" id="IPR000531">
    <property type="entry name" value="Beta-barrel_TonB"/>
</dbReference>
<evidence type="ECO:0000256" key="5">
    <source>
        <dbReference type="ARBA" id="ARBA00023077"/>
    </source>
</evidence>
<evidence type="ECO:0000256" key="6">
    <source>
        <dbReference type="ARBA" id="ARBA00023136"/>
    </source>
</evidence>
<evidence type="ECO:0000259" key="12">
    <source>
        <dbReference type="Pfam" id="PF07715"/>
    </source>
</evidence>
<evidence type="ECO:0000313" key="13">
    <source>
        <dbReference type="EMBL" id="GHH53254.1"/>
    </source>
</evidence>
<organism evidence="13 14">
    <name type="scientific">Xanthomonas boreopolis</name>
    <dbReference type="NCBI Taxonomy" id="86183"/>
    <lineage>
        <taxon>Bacteria</taxon>
        <taxon>Pseudomonadati</taxon>
        <taxon>Pseudomonadota</taxon>
        <taxon>Gammaproteobacteria</taxon>
        <taxon>Lysobacterales</taxon>
        <taxon>Lysobacteraceae</taxon>
        <taxon>Xanthomonas</taxon>
    </lineage>
</organism>
<keyword evidence="7 8" id="KW-0998">Cell outer membrane</keyword>
<comment type="caution">
    <text evidence="13">The sequence shown here is derived from an EMBL/GenBank/DDBJ whole genome shotgun (WGS) entry which is preliminary data.</text>
</comment>
<dbReference type="RefSeq" id="WP_434029192.1">
    <property type="nucleotide sequence ID" value="NZ_BNBA01000012.1"/>
</dbReference>
<dbReference type="PANTHER" id="PTHR47234">
    <property type="match status" value="1"/>
</dbReference>
<dbReference type="GO" id="GO:0009279">
    <property type="term" value="C:cell outer membrane"/>
    <property type="evidence" value="ECO:0007669"/>
    <property type="project" value="UniProtKB-SubCell"/>
</dbReference>
<evidence type="ECO:0000259" key="11">
    <source>
        <dbReference type="Pfam" id="PF00593"/>
    </source>
</evidence>
<feature type="domain" description="TonB-dependent receptor plug" evidence="12">
    <location>
        <begin position="54"/>
        <end position="168"/>
    </location>
</feature>
<evidence type="ECO:0000256" key="2">
    <source>
        <dbReference type="ARBA" id="ARBA00022448"/>
    </source>
</evidence>
<reference evidence="13" key="1">
    <citation type="journal article" date="2014" name="Int. J. Syst. Evol. Microbiol.">
        <title>Complete genome sequence of Corynebacterium casei LMG S-19264T (=DSM 44701T), isolated from a smear-ripened cheese.</title>
        <authorList>
            <consortium name="US DOE Joint Genome Institute (JGI-PGF)"/>
            <person name="Walter F."/>
            <person name="Albersmeier A."/>
            <person name="Kalinowski J."/>
            <person name="Ruckert C."/>
        </authorList>
    </citation>
    <scope>NUCLEOTIDE SEQUENCE</scope>
    <source>
        <strain evidence="13">JCM 13306</strain>
    </source>
</reference>
<accession>A0A919F7M8</accession>
<reference evidence="13" key="2">
    <citation type="submission" date="2020-09" db="EMBL/GenBank/DDBJ databases">
        <authorList>
            <person name="Sun Q."/>
            <person name="Ohkuma M."/>
        </authorList>
    </citation>
    <scope>NUCLEOTIDE SEQUENCE</scope>
    <source>
        <strain evidence="13">JCM 13306</strain>
    </source>
</reference>
<protein>
    <recommendedName>
        <fullName evidence="15">TonB-dependent receptor</fullName>
    </recommendedName>
</protein>
<dbReference type="InterPro" id="IPR012910">
    <property type="entry name" value="Plug_dom"/>
</dbReference>
<dbReference type="Gene3D" id="2.170.130.10">
    <property type="entry name" value="TonB-dependent receptor, plug domain"/>
    <property type="match status" value="1"/>
</dbReference>
<keyword evidence="4 8" id="KW-0812">Transmembrane</keyword>
<dbReference type="EMBL" id="BNBA01000012">
    <property type="protein sequence ID" value="GHH53254.1"/>
    <property type="molecule type" value="Genomic_DNA"/>
</dbReference>
<keyword evidence="2 8" id="KW-0813">Transport</keyword>
<evidence type="ECO:0000313" key="14">
    <source>
        <dbReference type="Proteomes" id="UP000623958"/>
    </source>
</evidence>
<dbReference type="InterPro" id="IPR036942">
    <property type="entry name" value="Beta-barrel_TonB_sf"/>
</dbReference>
<proteinExistence type="inferred from homology"/>